<dbReference type="AlphaFoldDB" id="A0A0F9IPH0"/>
<protein>
    <submittedName>
        <fullName evidence="1">Uncharacterized protein</fullName>
    </submittedName>
</protein>
<reference evidence="1" key="1">
    <citation type="journal article" date="2015" name="Nature">
        <title>Complex archaea that bridge the gap between prokaryotes and eukaryotes.</title>
        <authorList>
            <person name="Spang A."/>
            <person name="Saw J.H."/>
            <person name="Jorgensen S.L."/>
            <person name="Zaremba-Niedzwiedzka K."/>
            <person name="Martijn J."/>
            <person name="Lind A.E."/>
            <person name="van Eijk R."/>
            <person name="Schleper C."/>
            <person name="Guy L."/>
            <person name="Ettema T.J."/>
        </authorList>
    </citation>
    <scope>NUCLEOTIDE SEQUENCE</scope>
</reference>
<sequence length="141" mass="15477">MGAYISTSDLNAEWGEGNVILWSNLDNTDTSVDAARVTAAIAYAEGYVETRLRNLRYLVPFVFNSAGARALFTRIMAVIAGEWLASHRAVVINEDLEATDLNQLPARRKWAENQIDMVSSSQMQPDLALGSDDVLAPFVVT</sequence>
<proteinExistence type="predicted"/>
<dbReference type="EMBL" id="LAZR01011919">
    <property type="protein sequence ID" value="KKM53804.1"/>
    <property type="molecule type" value="Genomic_DNA"/>
</dbReference>
<name>A0A0F9IPH0_9ZZZZ</name>
<evidence type="ECO:0000313" key="1">
    <source>
        <dbReference type="EMBL" id="KKM53804.1"/>
    </source>
</evidence>
<comment type="caution">
    <text evidence="1">The sequence shown here is derived from an EMBL/GenBank/DDBJ whole genome shotgun (WGS) entry which is preliminary data.</text>
</comment>
<accession>A0A0F9IPH0</accession>
<organism evidence="1">
    <name type="scientific">marine sediment metagenome</name>
    <dbReference type="NCBI Taxonomy" id="412755"/>
    <lineage>
        <taxon>unclassified sequences</taxon>
        <taxon>metagenomes</taxon>
        <taxon>ecological metagenomes</taxon>
    </lineage>
</organism>
<gene>
    <name evidence="1" type="ORF">LCGC14_1554060</name>
</gene>